<evidence type="ECO:0000256" key="1">
    <source>
        <dbReference type="SAM" id="Phobius"/>
    </source>
</evidence>
<feature type="transmembrane region" description="Helical" evidence="1">
    <location>
        <begin position="202"/>
        <end position="223"/>
    </location>
</feature>
<accession>A0A318K8A6</accession>
<comment type="caution">
    <text evidence="2">The sequence shown here is derived from an EMBL/GenBank/DDBJ whole genome shotgun (WGS) entry which is preliminary data.</text>
</comment>
<feature type="transmembrane region" description="Helical" evidence="1">
    <location>
        <begin position="253"/>
        <end position="274"/>
    </location>
</feature>
<dbReference type="EMBL" id="QJKF01000002">
    <property type="protein sequence ID" value="PXX69345.1"/>
    <property type="molecule type" value="Genomic_DNA"/>
</dbReference>
<keyword evidence="1" id="KW-0812">Transmembrane</keyword>
<feature type="transmembrane region" description="Helical" evidence="1">
    <location>
        <begin position="101"/>
        <end position="120"/>
    </location>
</feature>
<gene>
    <name evidence="2" type="ORF">DFR70_1021034</name>
</gene>
<feature type="transmembrane region" description="Helical" evidence="1">
    <location>
        <begin position="53"/>
        <end position="70"/>
    </location>
</feature>
<keyword evidence="3" id="KW-1185">Reference proteome</keyword>
<organism evidence="2 3">
    <name type="scientific">Nocardia tenerifensis</name>
    <dbReference type="NCBI Taxonomy" id="228006"/>
    <lineage>
        <taxon>Bacteria</taxon>
        <taxon>Bacillati</taxon>
        <taxon>Actinomycetota</taxon>
        <taxon>Actinomycetes</taxon>
        <taxon>Mycobacteriales</taxon>
        <taxon>Nocardiaceae</taxon>
        <taxon>Nocardia</taxon>
    </lineage>
</organism>
<evidence type="ECO:0000313" key="2">
    <source>
        <dbReference type="EMBL" id="PXX69345.1"/>
    </source>
</evidence>
<dbReference type="RefSeq" id="WP_040740541.1">
    <property type="nucleotide sequence ID" value="NZ_QJKF01000002.1"/>
</dbReference>
<dbReference type="Proteomes" id="UP000247569">
    <property type="component" value="Unassembled WGS sequence"/>
</dbReference>
<name>A0A318K8A6_9NOCA</name>
<feature type="transmembrane region" description="Helical" evidence="1">
    <location>
        <begin position="132"/>
        <end position="156"/>
    </location>
</feature>
<proteinExistence type="predicted"/>
<feature type="transmembrane region" description="Helical" evidence="1">
    <location>
        <begin position="77"/>
        <end position="95"/>
    </location>
</feature>
<reference evidence="2 3" key="1">
    <citation type="submission" date="2018-05" db="EMBL/GenBank/DDBJ databases">
        <title>Genomic Encyclopedia of Type Strains, Phase IV (KMG-IV): sequencing the most valuable type-strain genomes for metagenomic binning, comparative biology and taxonomic classification.</title>
        <authorList>
            <person name="Goeker M."/>
        </authorList>
    </citation>
    <scope>NUCLEOTIDE SEQUENCE [LARGE SCALE GENOMIC DNA]</scope>
    <source>
        <strain evidence="2 3">DSM 44704</strain>
    </source>
</reference>
<keyword evidence="1" id="KW-1133">Transmembrane helix</keyword>
<dbReference type="OrthoDB" id="8082651at2"/>
<keyword evidence="1" id="KW-0472">Membrane</keyword>
<sequence>MAAHSRISPKPSHEQAPPRTARNMVCGFAILAVLAAVLPPAFPATLPAARGLMWWLLAALGGGLAAVLTARPATPRSLVLGAGWLLVVGTVLQAFLIGDLIAMFATWLVVPILALLAGQLRPKPRKALVASHAVASACWVGTGLTVSAMSVVAMTTADLQTARVVYELMEVIDRTLLPWTNFATFLTGVGLGMTTSWGLIRYYWVAVKLTIPVAILFVAFGFLHSELEHAAERAERAVAAGATTADFGAAADVALWGFGGSTLSLVVAVLLSVYKPGGKTRRGRRLQPTRVRRRAEIG</sequence>
<feature type="transmembrane region" description="Helical" evidence="1">
    <location>
        <begin position="176"/>
        <end position="195"/>
    </location>
</feature>
<protein>
    <submittedName>
        <fullName evidence="2">Uncharacterized protein</fullName>
    </submittedName>
</protein>
<dbReference type="AlphaFoldDB" id="A0A318K8A6"/>
<evidence type="ECO:0000313" key="3">
    <source>
        <dbReference type="Proteomes" id="UP000247569"/>
    </source>
</evidence>